<organism evidence="10 11">
    <name type="scientific">Thalassobacterium sedimentorum</name>
    <dbReference type="NCBI Taxonomy" id="3041258"/>
    <lineage>
        <taxon>Bacteria</taxon>
        <taxon>Pseudomonadati</taxon>
        <taxon>Verrucomicrobiota</taxon>
        <taxon>Opitutia</taxon>
        <taxon>Puniceicoccales</taxon>
        <taxon>Coraliomargaritaceae</taxon>
        <taxon>Thalassobacterium</taxon>
    </lineage>
</organism>
<dbReference type="Pfam" id="PF00512">
    <property type="entry name" value="HisKA"/>
    <property type="match status" value="1"/>
</dbReference>
<dbReference type="PROSITE" id="PS50109">
    <property type="entry name" value="HIS_KIN"/>
    <property type="match status" value="1"/>
</dbReference>
<dbReference type="PROSITE" id="PS50112">
    <property type="entry name" value="PAS"/>
    <property type="match status" value="1"/>
</dbReference>
<dbReference type="CDD" id="cd00130">
    <property type="entry name" value="PAS"/>
    <property type="match status" value="1"/>
</dbReference>
<comment type="caution">
    <text evidence="10">The sequence shown here is derived from an EMBL/GenBank/DDBJ whole genome shotgun (WGS) entry which is preliminary data.</text>
</comment>
<dbReference type="Pfam" id="PF00989">
    <property type="entry name" value="PAS"/>
    <property type="match status" value="1"/>
</dbReference>
<dbReference type="PANTHER" id="PTHR43711">
    <property type="entry name" value="TWO-COMPONENT HISTIDINE KINASE"/>
    <property type="match status" value="1"/>
</dbReference>
<dbReference type="EC" id="2.7.13.3" evidence="2"/>
<reference evidence="10 11" key="1">
    <citation type="submission" date="2023-04" db="EMBL/GenBank/DDBJ databases">
        <title>A novel bacteria isolated from coastal sediment.</title>
        <authorList>
            <person name="Liu X.-J."/>
            <person name="Du Z.-J."/>
        </authorList>
    </citation>
    <scope>NUCLEOTIDE SEQUENCE [LARGE SCALE GENOMIC DNA]</scope>
    <source>
        <strain evidence="10 11">SDUM461004</strain>
    </source>
</reference>
<dbReference type="InterPro" id="IPR015168">
    <property type="entry name" value="SsuA/THI5"/>
</dbReference>
<keyword evidence="3" id="KW-0597">Phosphoprotein</keyword>
<evidence type="ECO:0000256" key="6">
    <source>
        <dbReference type="ARBA" id="ARBA00023012"/>
    </source>
</evidence>
<dbReference type="InterPro" id="IPR003661">
    <property type="entry name" value="HisK_dim/P_dom"/>
</dbReference>
<dbReference type="InterPro" id="IPR000014">
    <property type="entry name" value="PAS"/>
</dbReference>
<accession>A0ABU1AMQ8</accession>
<protein>
    <recommendedName>
        <fullName evidence="2">histidine kinase</fullName>
        <ecNumber evidence="2">2.7.13.3</ecNumber>
    </recommendedName>
</protein>
<feature type="domain" description="PAS" evidence="9">
    <location>
        <begin position="343"/>
        <end position="398"/>
    </location>
</feature>
<dbReference type="InterPro" id="IPR036890">
    <property type="entry name" value="HATPase_C_sf"/>
</dbReference>
<dbReference type="InterPro" id="IPR003594">
    <property type="entry name" value="HATPase_dom"/>
</dbReference>
<comment type="catalytic activity">
    <reaction evidence="1">
        <text>ATP + protein L-histidine = ADP + protein N-phospho-L-histidine.</text>
        <dbReference type="EC" id="2.7.13.3"/>
    </reaction>
</comment>
<keyword evidence="5" id="KW-0418">Kinase</keyword>
<dbReference type="Proteomes" id="UP001243717">
    <property type="component" value="Unassembled WGS sequence"/>
</dbReference>
<dbReference type="Gene3D" id="3.40.190.10">
    <property type="entry name" value="Periplasmic binding protein-like II"/>
    <property type="match status" value="2"/>
</dbReference>
<dbReference type="InterPro" id="IPR035965">
    <property type="entry name" value="PAS-like_dom_sf"/>
</dbReference>
<evidence type="ECO:0000259" key="9">
    <source>
        <dbReference type="PROSITE" id="PS50112"/>
    </source>
</evidence>
<dbReference type="SMART" id="SM00091">
    <property type="entry name" value="PAS"/>
    <property type="match status" value="1"/>
</dbReference>
<dbReference type="SUPFAM" id="SSF47384">
    <property type="entry name" value="Homodimeric domain of signal transducing histidine kinase"/>
    <property type="match status" value="1"/>
</dbReference>
<dbReference type="PANTHER" id="PTHR43711:SF31">
    <property type="entry name" value="HISTIDINE KINASE"/>
    <property type="match status" value="1"/>
</dbReference>
<proteinExistence type="predicted"/>
<keyword evidence="7" id="KW-0812">Transmembrane</keyword>
<dbReference type="Pfam" id="PF02518">
    <property type="entry name" value="HATPase_c"/>
    <property type="match status" value="1"/>
</dbReference>
<keyword evidence="11" id="KW-1185">Reference proteome</keyword>
<dbReference type="Gene3D" id="1.10.287.130">
    <property type="match status" value="1"/>
</dbReference>
<dbReference type="InterPro" id="IPR004358">
    <property type="entry name" value="Sig_transdc_His_kin-like_C"/>
</dbReference>
<dbReference type="InterPro" id="IPR013767">
    <property type="entry name" value="PAS_fold"/>
</dbReference>
<dbReference type="PRINTS" id="PR00344">
    <property type="entry name" value="BCTRLSENSOR"/>
</dbReference>
<evidence type="ECO:0000256" key="7">
    <source>
        <dbReference type="SAM" id="Phobius"/>
    </source>
</evidence>
<keyword evidence="7" id="KW-0472">Membrane</keyword>
<dbReference type="Pfam" id="PF09084">
    <property type="entry name" value="NMT1"/>
    <property type="match status" value="1"/>
</dbReference>
<keyword evidence="6" id="KW-0902">Two-component regulatory system</keyword>
<sequence length="727" mass="81372">METITLQLKWSHQFQFAGYYAAIEKGYYSEAGLDVHVVEAQANKGAVQAVVDGDANYGIATSELVQFRSQGAPVVALAAIFQHSPHALISMREADVSTIQDLVDQKIMIQNSSADLISLLKQAKVPFESVNYAQHATAWQQLTEGKIKALAGYVTNEPYALSQAGYQPLIFSPQSVGIDFYGDCLFTTESRIRKHPQQVEAFRKASLRGWNYALDHPEEIIDFIVSKYTQRKSKAELTFEAEKTHALIRPDLVELGHMNPRRWEHIADILQEEGLLAQTFDIHEMLYQNQYSFPLAPFLQMLSLCLLALLVLAAFTYHQIKLRRQLQAEITQRKLGDQTLRQREAEYRNLFQNAPMAFIVWDNELRICEWNHAAEKLFGWSAPEVIGKAATHFLVPESAQSKVTEGRTRLHQESSLTQINDNLTKDGRIITCRWHNVSRRSPDGRTIEFHSIAFDVSKEEQERARLKEECSQARNASEAKDQLLARTSHEIRNPLNAIMGFTQLLYSDLQDPETKKMAKVILDGAEGLLEILNDLLDSAKIDAGKMAVNWQSVDLINICEKAIKLFSQIIAKQGLKCELIIQARQTVIVSAPRCLQQILSNLINNARKFTLAGGITVTLKEDNESELSLQVSDTGIGMSPTTLEQVFEPFVQADSEINQNFGGTGLGLTLTKKLSSLIGGSLSAESELGRGSTFTLQLPRAPHIPKLQTAHIPDVNQTPHQSARIAN</sequence>
<evidence type="ECO:0000256" key="4">
    <source>
        <dbReference type="ARBA" id="ARBA00022679"/>
    </source>
</evidence>
<dbReference type="InterPro" id="IPR036097">
    <property type="entry name" value="HisK_dim/P_sf"/>
</dbReference>
<feature type="transmembrane region" description="Helical" evidence="7">
    <location>
        <begin position="298"/>
        <end position="317"/>
    </location>
</feature>
<evidence type="ECO:0000313" key="11">
    <source>
        <dbReference type="Proteomes" id="UP001243717"/>
    </source>
</evidence>
<evidence type="ECO:0000259" key="8">
    <source>
        <dbReference type="PROSITE" id="PS50109"/>
    </source>
</evidence>
<dbReference type="SUPFAM" id="SSF53850">
    <property type="entry name" value="Periplasmic binding protein-like II"/>
    <property type="match status" value="1"/>
</dbReference>
<dbReference type="SMART" id="SM00388">
    <property type="entry name" value="HisKA"/>
    <property type="match status" value="1"/>
</dbReference>
<keyword evidence="4" id="KW-0808">Transferase</keyword>
<keyword evidence="7" id="KW-1133">Transmembrane helix</keyword>
<dbReference type="RefSeq" id="WP_308985948.1">
    <property type="nucleotide sequence ID" value="NZ_JARXIC010000025.1"/>
</dbReference>
<evidence type="ECO:0000313" key="10">
    <source>
        <dbReference type="EMBL" id="MDQ8195498.1"/>
    </source>
</evidence>
<evidence type="ECO:0000256" key="3">
    <source>
        <dbReference type="ARBA" id="ARBA00022553"/>
    </source>
</evidence>
<dbReference type="Gene3D" id="3.30.450.20">
    <property type="entry name" value="PAS domain"/>
    <property type="match status" value="1"/>
</dbReference>
<dbReference type="EMBL" id="JARXIC010000025">
    <property type="protein sequence ID" value="MDQ8195498.1"/>
    <property type="molecule type" value="Genomic_DNA"/>
</dbReference>
<name>A0ABU1AMQ8_9BACT</name>
<dbReference type="InterPro" id="IPR050736">
    <property type="entry name" value="Sensor_HK_Regulatory"/>
</dbReference>
<evidence type="ECO:0000256" key="1">
    <source>
        <dbReference type="ARBA" id="ARBA00000085"/>
    </source>
</evidence>
<evidence type="ECO:0000256" key="5">
    <source>
        <dbReference type="ARBA" id="ARBA00022777"/>
    </source>
</evidence>
<dbReference type="SMART" id="SM00387">
    <property type="entry name" value="HATPase_c"/>
    <property type="match status" value="1"/>
</dbReference>
<feature type="domain" description="Histidine kinase" evidence="8">
    <location>
        <begin position="486"/>
        <end position="702"/>
    </location>
</feature>
<dbReference type="NCBIfam" id="TIGR00229">
    <property type="entry name" value="sensory_box"/>
    <property type="match status" value="1"/>
</dbReference>
<dbReference type="InterPro" id="IPR005467">
    <property type="entry name" value="His_kinase_dom"/>
</dbReference>
<evidence type="ECO:0000256" key="2">
    <source>
        <dbReference type="ARBA" id="ARBA00012438"/>
    </source>
</evidence>
<dbReference type="CDD" id="cd00082">
    <property type="entry name" value="HisKA"/>
    <property type="match status" value="1"/>
</dbReference>
<dbReference type="Gene3D" id="3.30.565.10">
    <property type="entry name" value="Histidine kinase-like ATPase, C-terminal domain"/>
    <property type="match status" value="1"/>
</dbReference>
<dbReference type="SUPFAM" id="SSF55785">
    <property type="entry name" value="PYP-like sensor domain (PAS domain)"/>
    <property type="match status" value="1"/>
</dbReference>
<gene>
    <name evidence="10" type="ORF">QEH59_13780</name>
</gene>
<dbReference type="SUPFAM" id="SSF55874">
    <property type="entry name" value="ATPase domain of HSP90 chaperone/DNA topoisomerase II/histidine kinase"/>
    <property type="match status" value="1"/>
</dbReference>